<accession>A0A317DZM9</accession>
<sequence>MERDGGREGKMQVILAWDDLNDVDIYVQCPNGQWIFYKFPRACGGELDIDHNVERADAIMDPVENVVWLDNPPPGQYRIEVHLPTARQSRQSPYRVTLRREGKPDMVFEGVVGQGNRRKHVYTFTVP</sequence>
<dbReference type="EMBL" id="QGLF01000004">
    <property type="protein sequence ID" value="PWR19891.1"/>
    <property type="molecule type" value="Genomic_DNA"/>
</dbReference>
<organism evidence="1 2">
    <name type="scientific">Zavarzinia compransoris</name>
    <dbReference type="NCBI Taxonomy" id="1264899"/>
    <lineage>
        <taxon>Bacteria</taxon>
        <taxon>Pseudomonadati</taxon>
        <taxon>Pseudomonadota</taxon>
        <taxon>Alphaproteobacteria</taxon>
        <taxon>Rhodospirillales</taxon>
        <taxon>Zavarziniaceae</taxon>
        <taxon>Zavarzinia</taxon>
    </lineage>
</organism>
<comment type="caution">
    <text evidence="1">The sequence shown here is derived from an EMBL/GenBank/DDBJ whole genome shotgun (WGS) entry which is preliminary data.</text>
</comment>
<evidence type="ECO:0008006" key="3">
    <source>
        <dbReference type="Google" id="ProtNLM"/>
    </source>
</evidence>
<gene>
    <name evidence="1" type="ORF">DKG75_15675</name>
</gene>
<protein>
    <recommendedName>
        <fullName evidence="3">DUF2135 domain-containing protein</fullName>
    </recommendedName>
</protein>
<evidence type="ECO:0000313" key="1">
    <source>
        <dbReference type="EMBL" id="PWR19891.1"/>
    </source>
</evidence>
<keyword evidence="2" id="KW-1185">Reference proteome</keyword>
<proteinExistence type="predicted"/>
<dbReference type="Proteomes" id="UP000246077">
    <property type="component" value="Unassembled WGS sequence"/>
</dbReference>
<reference evidence="2" key="1">
    <citation type="submission" date="2018-05" db="EMBL/GenBank/DDBJ databases">
        <title>Zavarzinia sp. HR-AS.</title>
        <authorList>
            <person name="Lee Y."/>
            <person name="Jeon C.O."/>
        </authorList>
    </citation>
    <scope>NUCLEOTIDE SEQUENCE [LARGE SCALE GENOMIC DNA]</scope>
    <source>
        <strain evidence="2">DSM 1231</strain>
    </source>
</reference>
<name>A0A317DZM9_9PROT</name>
<evidence type="ECO:0000313" key="2">
    <source>
        <dbReference type="Proteomes" id="UP000246077"/>
    </source>
</evidence>
<dbReference type="AlphaFoldDB" id="A0A317DZM9"/>
<dbReference type="Gene3D" id="2.60.120.380">
    <property type="match status" value="1"/>
</dbReference>